<protein>
    <recommendedName>
        <fullName evidence="15">lytic cellulose monooxygenase (C4-dehydrogenating)</fullName>
        <ecNumber evidence="15">1.14.99.56</ecNumber>
    </recommendedName>
</protein>
<keyword evidence="5" id="KW-0732">Signal</keyword>
<evidence type="ECO:0000313" key="18">
    <source>
        <dbReference type="Proteomes" id="UP000565441"/>
    </source>
</evidence>
<evidence type="ECO:0000256" key="5">
    <source>
        <dbReference type="ARBA" id="ARBA00022729"/>
    </source>
</evidence>
<evidence type="ECO:0000256" key="7">
    <source>
        <dbReference type="ARBA" id="ARBA00023002"/>
    </source>
</evidence>
<evidence type="ECO:0000256" key="13">
    <source>
        <dbReference type="ARBA" id="ARBA00044502"/>
    </source>
</evidence>
<organism evidence="17 18">
    <name type="scientific">Tricholomella constricta</name>
    <dbReference type="NCBI Taxonomy" id="117010"/>
    <lineage>
        <taxon>Eukaryota</taxon>
        <taxon>Fungi</taxon>
        <taxon>Dikarya</taxon>
        <taxon>Basidiomycota</taxon>
        <taxon>Agaricomycotina</taxon>
        <taxon>Agaricomycetes</taxon>
        <taxon>Agaricomycetidae</taxon>
        <taxon>Agaricales</taxon>
        <taxon>Tricholomatineae</taxon>
        <taxon>Lyophyllaceae</taxon>
        <taxon>Tricholomella</taxon>
    </lineage>
</organism>
<evidence type="ECO:0000256" key="14">
    <source>
        <dbReference type="ARBA" id="ARBA00045077"/>
    </source>
</evidence>
<keyword evidence="3" id="KW-0964">Secreted</keyword>
<evidence type="ECO:0000256" key="12">
    <source>
        <dbReference type="ARBA" id="ARBA00023326"/>
    </source>
</evidence>
<dbReference type="Proteomes" id="UP000565441">
    <property type="component" value="Unassembled WGS sequence"/>
</dbReference>
<evidence type="ECO:0000256" key="8">
    <source>
        <dbReference type="ARBA" id="ARBA00023008"/>
    </source>
</evidence>
<evidence type="ECO:0000256" key="15">
    <source>
        <dbReference type="ARBA" id="ARBA00047174"/>
    </source>
</evidence>
<comment type="similarity">
    <text evidence="13">Belongs to the polysaccharide monooxygenase AA9 family.</text>
</comment>
<comment type="subcellular location">
    <subcellularLocation>
        <location evidence="2">Secreted</location>
    </subcellularLocation>
</comment>
<dbReference type="PANTHER" id="PTHR33353:SF10">
    <property type="entry name" value="ENDO-BETA-1,4-GLUCANASE D"/>
    <property type="match status" value="1"/>
</dbReference>
<evidence type="ECO:0000256" key="2">
    <source>
        <dbReference type="ARBA" id="ARBA00004613"/>
    </source>
</evidence>
<keyword evidence="6" id="KW-0136">Cellulose degradation</keyword>
<dbReference type="GO" id="GO:0004497">
    <property type="term" value="F:monooxygenase activity"/>
    <property type="evidence" value="ECO:0007669"/>
    <property type="project" value="UniProtKB-KW"/>
</dbReference>
<comment type="caution">
    <text evidence="17">The sequence shown here is derived from an EMBL/GenBank/DDBJ whole genome shotgun (WGS) entry which is preliminary data.</text>
</comment>
<keyword evidence="12" id="KW-0624">Polysaccharide degradation</keyword>
<evidence type="ECO:0000256" key="11">
    <source>
        <dbReference type="ARBA" id="ARBA00023277"/>
    </source>
</evidence>
<dbReference type="InterPro" id="IPR049892">
    <property type="entry name" value="AA9"/>
</dbReference>
<reference evidence="17 18" key="1">
    <citation type="journal article" date="2020" name="ISME J.">
        <title>Uncovering the hidden diversity of litter-decomposition mechanisms in mushroom-forming fungi.</title>
        <authorList>
            <person name="Floudas D."/>
            <person name="Bentzer J."/>
            <person name="Ahren D."/>
            <person name="Johansson T."/>
            <person name="Persson P."/>
            <person name="Tunlid A."/>
        </authorList>
    </citation>
    <scope>NUCLEOTIDE SEQUENCE [LARGE SCALE GENOMIC DNA]</scope>
    <source>
        <strain evidence="17 18">CBS 661.87</strain>
    </source>
</reference>
<dbReference type="PANTHER" id="PTHR33353">
    <property type="entry name" value="PUTATIVE (AFU_ORTHOLOGUE AFUA_1G12560)-RELATED"/>
    <property type="match status" value="1"/>
</dbReference>
<dbReference type="GO" id="GO:0046872">
    <property type="term" value="F:metal ion binding"/>
    <property type="evidence" value="ECO:0007669"/>
    <property type="project" value="UniProtKB-KW"/>
</dbReference>
<keyword evidence="10" id="KW-1015">Disulfide bond</keyword>
<accession>A0A8H5HPF4</accession>
<dbReference type="OrthoDB" id="3496539at2759"/>
<keyword evidence="7" id="KW-0560">Oxidoreductase</keyword>
<dbReference type="GO" id="GO:0005576">
    <property type="term" value="C:extracellular region"/>
    <property type="evidence" value="ECO:0007669"/>
    <property type="project" value="UniProtKB-SubCell"/>
</dbReference>
<name>A0A8H5HPF4_9AGAR</name>
<evidence type="ECO:0000256" key="10">
    <source>
        <dbReference type="ARBA" id="ARBA00023157"/>
    </source>
</evidence>
<evidence type="ECO:0000256" key="6">
    <source>
        <dbReference type="ARBA" id="ARBA00023001"/>
    </source>
</evidence>
<comment type="cofactor">
    <cofactor evidence="1">
        <name>Cu(2+)</name>
        <dbReference type="ChEBI" id="CHEBI:29036"/>
    </cofactor>
</comment>
<comment type="catalytic activity">
    <reaction evidence="14">
        <text>[(1-&gt;4)-beta-D-glucosyl]n+m + reduced acceptor + O2 = 4-dehydro-beta-D-glucosyl-[(1-&gt;4)-beta-D-glucosyl]n-1 + [(1-&gt;4)-beta-D-glucosyl]m + acceptor + H2O.</text>
        <dbReference type="EC" id="1.14.99.56"/>
    </reaction>
</comment>
<proteinExistence type="inferred from homology"/>
<evidence type="ECO:0000256" key="1">
    <source>
        <dbReference type="ARBA" id="ARBA00001973"/>
    </source>
</evidence>
<evidence type="ECO:0000313" key="17">
    <source>
        <dbReference type="EMBL" id="KAF5386816.1"/>
    </source>
</evidence>
<dbReference type="InterPro" id="IPR005103">
    <property type="entry name" value="AA9_LPMO"/>
</dbReference>
<evidence type="ECO:0000259" key="16">
    <source>
        <dbReference type="Pfam" id="PF03443"/>
    </source>
</evidence>
<feature type="domain" description="Auxiliary Activity family 9 catalytic" evidence="16">
    <location>
        <begin position="59"/>
        <end position="261"/>
    </location>
</feature>
<dbReference type="CDD" id="cd21175">
    <property type="entry name" value="LPMO_AA9"/>
    <property type="match status" value="1"/>
</dbReference>
<dbReference type="Pfam" id="PF03443">
    <property type="entry name" value="AA9"/>
    <property type="match status" value="1"/>
</dbReference>
<gene>
    <name evidence="17" type="ORF">D9615_002133</name>
</gene>
<keyword evidence="11" id="KW-0119">Carbohydrate metabolism</keyword>
<keyword evidence="8" id="KW-0186">Copper</keyword>
<keyword evidence="9" id="KW-0503">Monooxygenase</keyword>
<evidence type="ECO:0000256" key="3">
    <source>
        <dbReference type="ARBA" id="ARBA00022525"/>
    </source>
</evidence>
<dbReference type="EC" id="1.14.99.56" evidence="15"/>
<evidence type="ECO:0000256" key="9">
    <source>
        <dbReference type="ARBA" id="ARBA00023033"/>
    </source>
</evidence>
<evidence type="ECO:0000256" key="4">
    <source>
        <dbReference type="ARBA" id="ARBA00022723"/>
    </source>
</evidence>
<dbReference type="EMBL" id="JAACJP010000002">
    <property type="protein sequence ID" value="KAF5386816.1"/>
    <property type="molecule type" value="Genomic_DNA"/>
</dbReference>
<dbReference type="AlphaFoldDB" id="A0A8H5HPF4"/>
<keyword evidence="4" id="KW-0479">Metal-binding</keyword>
<sequence length="271" mass="28528">MSSSRTVRINGASKHGRTSREGIKASIVTPPFLRFIMILSKSLLFLASLCATLSQVNAHYTFPSLVANGQTTPAWVNVRKTNNYNSRNPVTDVKSADFRCYTSETSATASTVTVAAGSTLGVQSDGTIYHPGPVNVYMARASNGNAATFAGDGAVWFKVHEVGAITDGGTSINWPAYNAPGVSFTIPRSLPTGQYLVRIESIALHSASTFGGAQFYISCGQINVTGGGSGNPGPLVSIPGVYTGNEPGILINIYYPVPKTYTNPGPAVWRG</sequence>
<keyword evidence="18" id="KW-1185">Reference proteome</keyword>
<dbReference type="Gene3D" id="2.70.50.70">
    <property type="match status" value="1"/>
</dbReference>
<dbReference type="GO" id="GO:0030245">
    <property type="term" value="P:cellulose catabolic process"/>
    <property type="evidence" value="ECO:0007669"/>
    <property type="project" value="UniProtKB-KW"/>
</dbReference>